<feature type="non-terminal residue" evidence="2">
    <location>
        <position position="1"/>
    </location>
</feature>
<proteinExistence type="predicted"/>
<dbReference type="AlphaFoldDB" id="A0A9X9PUR6"/>
<evidence type="ECO:0000313" key="3">
    <source>
        <dbReference type="Proteomes" id="UP000269945"/>
    </source>
</evidence>
<comment type="caution">
    <text evidence="2">The sequence shown here is derived from an EMBL/GenBank/DDBJ whole genome shotgun (WGS) entry which is preliminary data.</text>
</comment>
<name>A0A9X9PUR6_GULGU</name>
<reference evidence="2 3" key="1">
    <citation type="submission" date="2018-10" db="EMBL/GenBank/DDBJ databases">
        <authorList>
            <person name="Ekblom R."/>
            <person name="Jareborg N."/>
        </authorList>
    </citation>
    <scope>NUCLEOTIDE SEQUENCE [LARGE SCALE GENOMIC DNA]</scope>
    <source>
        <tissue evidence="2">Muscle</tissue>
    </source>
</reference>
<sequence length="90" mass="9591">WEAHFLLRPSPRPPHPSSPSPLAENLPSHFSEKTEALEGKPLFSAPANPPTSLTTPHVPPSCAHGHRLPGSQTQAAVQQGLQAKVVPLEV</sequence>
<feature type="compositionally biased region" description="Pro residues" evidence="1">
    <location>
        <begin position="10"/>
        <end position="19"/>
    </location>
</feature>
<protein>
    <submittedName>
        <fullName evidence="2">Uncharacterized protein</fullName>
    </submittedName>
</protein>
<feature type="region of interest" description="Disordered" evidence="1">
    <location>
        <begin position="39"/>
        <end position="58"/>
    </location>
</feature>
<dbReference type="Proteomes" id="UP000269945">
    <property type="component" value="Unassembled WGS sequence"/>
</dbReference>
<evidence type="ECO:0000256" key="1">
    <source>
        <dbReference type="SAM" id="MobiDB-lite"/>
    </source>
</evidence>
<organism evidence="2 3">
    <name type="scientific">Gulo gulo</name>
    <name type="common">Wolverine</name>
    <name type="synonym">Gluton</name>
    <dbReference type="NCBI Taxonomy" id="48420"/>
    <lineage>
        <taxon>Eukaryota</taxon>
        <taxon>Metazoa</taxon>
        <taxon>Chordata</taxon>
        <taxon>Craniata</taxon>
        <taxon>Vertebrata</taxon>
        <taxon>Euteleostomi</taxon>
        <taxon>Mammalia</taxon>
        <taxon>Eutheria</taxon>
        <taxon>Laurasiatheria</taxon>
        <taxon>Carnivora</taxon>
        <taxon>Caniformia</taxon>
        <taxon>Musteloidea</taxon>
        <taxon>Mustelidae</taxon>
        <taxon>Guloninae</taxon>
        <taxon>Gulo</taxon>
    </lineage>
</organism>
<dbReference type="EMBL" id="CYRY02002586">
    <property type="protein sequence ID" value="VCW67303.1"/>
    <property type="molecule type" value="Genomic_DNA"/>
</dbReference>
<feature type="region of interest" description="Disordered" evidence="1">
    <location>
        <begin position="1"/>
        <end position="28"/>
    </location>
</feature>
<gene>
    <name evidence="2" type="ORF">BN2614_LOCUS1</name>
</gene>
<accession>A0A9X9PUR6</accession>
<keyword evidence="3" id="KW-1185">Reference proteome</keyword>
<evidence type="ECO:0000313" key="2">
    <source>
        <dbReference type="EMBL" id="VCW67303.1"/>
    </source>
</evidence>